<accession>A0ABS0Y3F3</accession>
<evidence type="ECO:0000259" key="6">
    <source>
        <dbReference type="PROSITE" id="PS50929"/>
    </source>
</evidence>
<feature type="transmembrane region" description="Helical" evidence="5">
    <location>
        <begin position="281"/>
        <end position="302"/>
    </location>
</feature>
<keyword evidence="8" id="KW-1185">Reference proteome</keyword>
<keyword evidence="4 5" id="KW-0472">Membrane</keyword>
<evidence type="ECO:0000313" key="7">
    <source>
        <dbReference type="EMBL" id="MBJ6126835.1"/>
    </source>
</evidence>
<evidence type="ECO:0000256" key="1">
    <source>
        <dbReference type="ARBA" id="ARBA00004651"/>
    </source>
</evidence>
<comment type="subcellular location">
    <subcellularLocation>
        <location evidence="1">Cell membrane</location>
        <topology evidence="1">Multi-pass membrane protein</topology>
    </subcellularLocation>
</comment>
<sequence length="353" mass="38763">MAYKWRTHRLSTLLSWPQKLTASRQARHVVAGEPLRPPLEQAVLRWTLRLQLKLVAISSLVLPTTYLVLELPKHIINHALAAGGPQMDLFELKLDQVSLLILLCAGYLGAIAVNGTIKYYANVAQGRISERIVRRLRIAVVRTQARSKARADDPALTAVAISECEPIGYFGGSMLSVPILQGGTLVASLAFLLMQDAVMALAAVAMLPVQLAILPQLQLRINASVRKRVHVTRSLSAALSRASELSAPSLAMTNRARLQQITALEAIRLQINELKARLKSLFNFTSNLTPFFFFTIGGYLVIHDRLSVGALVAALAAYKEINPSLRELFEFAQAWSDARARFDEVSRVISPGG</sequence>
<dbReference type="Gene3D" id="1.20.1560.10">
    <property type="entry name" value="ABC transporter type 1, transmembrane domain"/>
    <property type="match status" value="1"/>
</dbReference>
<feature type="domain" description="ABC transmembrane type-1" evidence="6">
    <location>
        <begin position="73"/>
        <end position="337"/>
    </location>
</feature>
<feature type="transmembrane region" description="Helical" evidence="5">
    <location>
        <begin position="97"/>
        <end position="121"/>
    </location>
</feature>
<keyword evidence="3 5" id="KW-1133">Transmembrane helix</keyword>
<gene>
    <name evidence="7" type="ORF">JAO75_15610</name>
</gene>
<evidence type="ECO:0000256" key="2">
    <source>
        <dbReference type="ARBA" id="ARBA00022692"/>
    </source>
</evidence>
<feature type="transmembrane region" description="Helical" evidence="5">
    <location>
        <begin position="175"/>
        <end position="194"/>
    </location>
</feature>
<dbReference type="InterPro" id="IPR011527">
    <property type="entry name" value="ABC1_TM_dom"/>
</dbReference>
<evidence type="ECO:0000256" key="3">
    <source>
        <dbReference type="ARBA" id="ARBA00022989"/>
    </source>
</evidence>
<organism evidence="7 8">
    <name type="scientific">Microvirga splendida</name>
    <dbReference type="NCBI Taxonomy" id="2795727"/>
    <lineage>
        <taxon>Bacteria</taxon>
        <taxon>Pseudomonadati</taxon>
        <taxon>Pseudomonadota</taxon>
        <taxon>Alphaproteobacteria</taxon>
        <taxon>Hyphomicrobiales</taxon>
        <taxon>Methylobacteriaceae</taxon>
        <taxon>Microvirga</taxon>
    </lineage>
</organism>
<dbReference type="InterPro" id="IPR036640">
    <property type="entry name" value="ABC1_TM_sf"/>
</dbReference>
<feature type="transmembrane region" description="Helical" evidence="5">
    <location>
        <begin position="200"/>
        <end position="219"/>
    </location>
</feature>
<dbReference type="SUPFAM" id="SSF90123">
    <property type="entry name" value="ABC transporter transmembrane region"/>
    <property type="match status" value="1"/>
</dbReference>
<proteinExistence type="predicted"/>
<evidence type="ECO:0000313" key="8">
    <source>
        <dbReference type="Proteomes" id="UP000620670"/>
    </source>
</evidence>
<protein>
    <submittedName>
        <fullName evidence="7">Multidrug ABC transporter ATPase</fullName>
    </submittedName>
</protein>
<reference evidence="8" key="1">
    <citation type="submission" date="2020-12" db="EMBL/GenBank/DDBJ databases">
        <title>Hymenobacter sp.</title>
        <authorList>
            <person name="Kim M.K."/>
        </authorList>
    </citation>
    <scope>NUCLEOTIDE SEQUENCE [LARGE SCALE GENOMIC DNA]</scope>
    <source>
        <strain evidence="8">BT325</strain>
    </source>
</reference>
<feature type="transmembrane region" description="Helical" evidence="5">
    <location>
        <begin position="50"/>
        <end position="69"/>
    </location>
</feature>
<keyword evidence="2 5" id="KW-0812">Transmembrane</keyword>
<dbReference type="Proteomes" id="UP000620670">
    <property type="component" value="Unassembled WGS sequence"/>
</dbReference>
<name>A0ABS0Y3F3_9HYPH</name>
<evidence type="ECO:0000256" key="4">
    <source>
        <dbReference type="ARBA" id="ARBA00023136"/>
    </source>
</evidence>
<dbReference type="PROSITE" id="PS50929">
    <property type="entry name" value="ABC_TM1F"/>
    <property type="match status" value="1"/>
</dbReference>
<comment type="caution">
    <text evidence="7">The sequence shown here is derived from an EMBL/GenBank/DDBJ whole genome shotgun (WGS) entry which is preliminary data.</text>
</comment>
<dbReference type="EMBL" id="JAELXT010000017">
    <property type="protein sequence ID" value="MBJ6126835.1"/>
    <property type="molecule type" value="Genomic_DNA"/>
</dbReference>
<evidence type="ECO:0000256" key="5">
    <source>
        <dbReference type="SAM" id="Phobius"/>
    </source>
</evidence>